<keyword evidence="1" id="KW-0229">DNA integration</keyword>
<protein>
    <submittedName>
        <fullName evidence="7">Site-specific integrase</fullName>
    </submittedName>
</protein>
<evidence type="ECO:0000313" key="7">
    <source>
        <dbReference type="EMBL" id="GAA1963450.1"/>
    </source>
</evidence>
<dbReference type="Pfam" id="PF00589">
    <property type="entry name" value="Phage_integrase"/>
    <property type="match status" value="1"/>
</dbReference>
<organism evidence="7 8">
    <name type="scientific">Catenulispora subtropica</name>
    <dbReference type="NCBI Taxonomy" id="450798"/>
    <lineage>
        <taxon>Bacteria</taxon>
        <taxon>Bacillati</taxon>
        <taxon>Actinomycetota</taxon>
        <taxon>Actinomycetes</taxon>
        <taxon>Catenulisporales</taxon>
        <taxon>Catenulisporaceae</taxon>
        <taxon>Catenulispora</taxon>
    </lineage>
</organism>
<dbReference type="Gene3D" id="1.10.150.130">
    <property type="match status" value="1"/>
</dbReference>
<dbReference type="PROSITE" id="PS51898">
    <property type="entry name" value="TYR_RECOMBINASE"/>
    <property type="match status" value="1"/>
</dbReference>
<dbReference type="SUPFAM" id="SSF56349">
    <property type="entry name" value="DNA breaking-rejoining enzymes"/>
    <property type="match status" value="1"/>
</dbReference>
<dbReference type="InterPro" id="IPR013762">
    <property type="entry name" value="Integrase-like_cat_sf"/>
</dbReference>
<evidence type="ECO:0000256" key="3">
    <source>
        <dbReference type="ARBA" id="ARBA00023172"/>
    </source>
</evidence>
<reference evidence="7 8" key="1">
    <citation type="journal article" date="2019" name="Int. J. Syst. Evol. Microbiol.">
        <title>The Global Catalogue of Microorganisms (GCM) 10K type strain sequencing project: providing services to taxonomists for standard genome sequencing and annotation.</title>
        <authorList>
            <consortium name="The Broad Institute Genomics Platform"/>
            <consortium name="The Broad Institute Genome Sequencing Center for Infectious Disease"/>
            <person name="Wu L."/>
            <person name="Ma J."/>
        </authorList>
    </citation>
    <scope>NUCLEOTIDE SEQUENCE [LARGE SCALE GENOMIC DNA]</scope>
    <source>
        <strain evidence="7 8">JCM 16013</strain>
    </source>
</reference>
<dbReference type="InterPro" id="IPR050090">
    <property type="entry name" value="Tyrosine_recombinase_XerCD"/>
</dbReference>
<evidence type="ECO:0000313" key="8">
    <source>
        <dbReference type="Proteomes" id="UP001499854"/>
    </source>
</evidence>
<feature type="domain" description="Tyr recombinase" evidence="5">
    <location>
        <begin position="170"/>
        <end position="358"/>
    </location>
</feature>
<dbReference type="PROSITE" id="PS51900">
    <property type="entry name" value="CB"/>
    <property type="match status" value="1"/>
</dbReference>
<evidence type="ECO:0000256" key="2">
    <source>
        <dbReference type="ARBA" id="ARBA00023125"/>
    </source>
</evidence>
<keyword evidence="2 4" id="KW-0238">DNA-binding</keyword>
<dbReference type="InterPro" id="IPR004107">
    <property type="entry name" value="Integrase_SAM-like_N"/>
</dbReference>
<keyword evidence="8" id="KW-1185">Reference proteome</keyword>
<dbReference type="InterPro" id="IPR011010">
    <property type="entry name" value="DNA_brk_join_enz"/>
</dbReference>
<comment type="caution">
    <text evidence="7">The sequence shown here is derived from an EMBL/GenBank/DDBJ whole genome shotgun (WGS) entry which is preliminary data.</text>
</comment>
<evidence type="ECO:0000256" key="4">
    <source>
        <dbReference type="PROSITE-ProRule" id="PRU01248"/>
    </source>
</evidence>
<accession>A0ABN2R4K9</accession>
<name>A0ABN2R4K9_9ACTN</name>
<evidence type="ECO:0000256" key="1">
    <source>
        <dbReference type="ARBA" id="ARBA00022908"/>
    </source>
</evidence>
<proteinExistence type="predicted"/>
<dbReference type="InterPro" id="IPR002104">
    <property type="entry name" value="Integrase_catalytic"/>
</dbReference>
<dbReference type="Proteomes" id="UP001499854">
    <property type="component" value="Unassembled WGS sequence"/>
</dbReference>
<dbReference type="InterPro" id="IPR010998">
    <property type="entry name" value="Integrase_recombinase_N"/>
</dbReference>
<gene>
    <name evidence="7" type="ORF">GCM10009838_20610</name>
</gene>
<evidence type="ECO:0000259" key="5">
    <source>
        <dbReference type="PROSITE" id="PS51898"/>
    </source>
</evidence>
<dbReference type="Pfam" id="PF02899">
    <property type="entry name" value="Phage_int_SAM_1"/>
    <property type="match status" value="1"/>
</dbReference>
<evidence type="ECO:0000259" key="6">
    <source>
        <dbReference type="PROSITE" id="PS51900"/>
    </source>
</evidence>
<dbReference type="InterPro" id="IPR044068">
    <property type="entry name" value="CB"/>
</dbReference>
<dbReference type="PANTHER" id="PTHR30349">
    <property type="entry name" value="PHAGE INTEGRASE-RELATED"/>
    <property type="match status" value="1"/>
</dbReference>
<feature type="domain" description="Core-binding (CB)" evidence="6">
    <location>
        <begin position="23"/>
        <end position="123"/>
    </location>
</feature>
<keyword evidence="3" id="KW-0233">DNA recombination</keyword>
<sequence>MSVRVQKLAGDSAVSYTVLGEDDLPIAAVEAFLVSLVAKGKAPSTVKAYARDLGDYFEWLAQQRLDFADVEIEQAALFFDWLRRPAELRKPGVFVLPGVTSTLEGTTLIRKRAALAEFYRFHALRGTAKPIFGAKTGSGRLPTGDYIPLLAHTLSGPVEFSPIKITARRKPPRDLTDHEVSSLQDACRNLRDRFLVTLLYECGLRISEALGLRHEDLDPAGGAVHVVAREDNPNQARVKGMKDRSVPVRDYVFFRYADFLDAEYGDLDSDFVFVNLWRGHPGAAMTYSAVSDLEARLQAATGVDDFTWHTLRHSYATRLLRADVPIEVVAELLGHASSQTTRSTYAHLTLNDYRRALLEHGVLDGEDAQ</sequence>
<dbReference type="Gene3D" id="1.10.443.10">
    <property type="entry name" value="Intergrase catalytic core"/>
    <property type="match status" value="1"/>
</dbReference>
<dbReference type="EMBL" id="BAAAQM010000009">
    <property type="protein sequence ID" value="GAA1963450.1"/>
    <property type="molecule type" value="Genomic_DNA"/>
</dbReference>
<dbReference type="PANTHER" id="PTHR30349:SF90">
    <property type="entry name" value="TYROSINE RECOMBINASE XERD"/>
    <property type="match status" value="1"/>
</dbReference>